<dbReference type="PANTHER" id="PTHR24198:SF165">
    <property type="entry name" value="ANKYRIN REPEAT-CONTAINING PROTEIN-RELATED"/>
    <property type="match status" value="1"/>
</dbReference>
<dbReference type="Pfam" id="PF12796">
    <property type="entry name" value="Ank_2"/>
    <property type="match status" value="2"/>
</dbReference>
<evidence type="ECO:0000313" key="4">
    <source>
        <dbReference type="WBParaSite" id="ECPE_0000631201-mRNA-1"/>
    </source>
</evidence>
<name>A0A183AH64_9TREM</name>
<dbReference type="WBParaSite" id="ECPE_0000631201-mRNA-1">
    <property type="protein sequence ID" value="ECPE_0000631201-mRNA-1"/>
    <property type="gene ID" value="ECPE_0000631201"/>
</dbReference>
<dbReference type="InterPro" id="IPR036770">
    <property type="entry name" value="Ankyrin_rpt-contain_sf"/>
</dbReference>
<dbReference type="PROSITE" id="PS50088">
    <property type="entry name" value="ANK_REPEAT"/>
    <property type="match status" value="6"/>
</dbReference>
<dbReference type="Gene3D" id="1.25.40.20">
    <property type="entry name" value="Ankyrin repeat-containing domain"/>
    <property type="match status" value="3"/>
</dbReference>
<feature type="repeat" description="ANK" evidence="3">
    <location>
        <begin position="1"/>
        <end position="28"/>
    </location>
</feature>
<proteinExistence type="predicted"/>
<dbReference type="PANTHER" id="PTHR24198">
    <property type="entry name" value="ANKYRIN REPEAT AND PROTEIN KINASE DOMAIN-CONTAINING PROTEIN"/>
    <property type="match status" value="1"/>
</dbReference>
<feature type="repeat" description="ANK" evidence="3">
    <location>
        <begin position="29"/>
        <end position="61"/>
    </location>
</feature>
<feature type="repeat" description="ANK" evidence="3">
    <location>
        <begin position="307"/>
        <end position="339"/>
    </location>
</feature>
<dbReference type="SUPFAM" id="SSF48403">
    <property type="entry name" value="Ankyrin repeat"/>
    <property type="match status" value="2"/>
</dbReference>
<feature type="repeat" description="ANK" evidence="3">
    <location>
        <begin position="62"/>
        <end position="94"/>
    </location>
</feature>
<dbReference type="InterPro" id="IPR002110">
    <property type="entry name" value="Ankyrin_rpt"/>
</dbReference>
<feature type="repeat" description="ANK" evidence="3">
    <location>
        <begin position="131"/>
        <end position="163"/>
    </location>
</feature>
<dbReference type="PROSITE" id="PS50297">
    <property type="entry name" value="ANK_REP_REGION"/>
    <property type="match status" value="5"/>
</dbReference>
<organism evidence="4">
    <name type="scientific">Echinostoma caproni</name>
    <dbReference type="NCBI Taxonomy" id="27848"/>
    <lineage>
        <taxon>Eukaryota</taxon>
        <taxon>Metazoa</taxon>
        <taxon>Spiralia</taxon>
        <taxon>Lophotrochozoa</taxon>
        <taxon>Platyhelminthes</taxon>
        <taxon>Trematoda</taxon>
        <taxon>Digenea</taxon>
        <taxon>Plagiorchiida</taxon>
        <taxon>Echinostomata</taxon>
        <taxon>Echinostomatoidea</taxon>
        <taxon>Echinostomatidae</taxon>
        <taxon>Echinostoma</taxon>
    </lineage>
</organism>
<evidence type="ECO:0000256" key="3">
    <source>
        <dbReference type="PROSITE-ProRule" id="PRU00023"/>
    </source>
</evidence>
<keyword evidence="2 3" id="KW-0040">ANK repeat</keyword>
<sequence length="524" mass="57607">LHMASRVGSADIARMLIDFGMCTDTEDLALQTAMHKAAERNNLDVMKLLIKKGSNMENEDSNACTPLLLAVSKGHVEIVQLLIEHGANLFAQDKNAKSVIYLSAECNSLDVLRMILLNDKAKKLINVPNIYGNTALHVAAKLGHLEVVKTLLDNGANLLAKNERERLAFHYAAKKGRLQQTLVNHVVELADELLFGGLVKPCDLRETAKPDPTRETQMVTHCFVRATARVQLVLDLDDSSVIKGNYDQRRVQCLDCTPSDAFFTMGIMGHTHFFSFACHALTPRGCDSIARLLLRKAPSVVSELDEDGNSAIHLAAAKGHQKVIDLLLKCGAAVDSRNSMRWAPLDCAAANGHRACAQFLLENDSPTTPLHLACKHGHTCLVELLLDWGADPGVRLVLNENTPGCGPNALDSAIDHGQKYVMHVCSLYMYLAEYVLDRCLTQSSSREDDYGSGIVHYNFEFVEDTYAYWSGPAIQRAEETKQFKNGTGMFAGSSQQVQLKNAQFSQFEKCGENGEFELVSSSGK</sequence>
<dbReference type="PRINTS" id="PR01415">
    <property type="entry name" value="ANKYRIN"/>
</dbReference>
<feature type="repeat" description="ANK" evidence="3">
    <location>
        <begin position="365"/>
        <end position="397"/>
    </location>
</feature>
<dbReference type="SMART" id="SM00248">
    <property type="entry name" value="ANK"/>
    <property type="match status" value="9"/>
</dbReference>
<reference evidence="4" key="1">
    <citation type="submission" date="2016-06" db="UniProtKB">
        <authorList>
            <consortium name="WormBaseParasite"/>
        </authorList>
    </citation>
    <scope>IDENTIFICATION</scope>
</reference>
<keyword evidence="1" id="KW-0677">Repeat</keyword>
<dbReference type="Pfam" id="PF00023">
    <property type="entry name" value="Ank"/>
    <property type="match status" value="2"/>
</dbReference>
<protein>
    <submittedName>
        <fullName evidence="4">ANK_REP_REGION domain-containing protein</fullName>
    </submittedName>
</protein>
<evidence type="ECO:0000256" key="2">
    <source>
        <dbReference type="ARBA" id="ARBA00023043"/>
    </source>
</evidence>
<accession>A0A183AH64</accession>
<dbReference type="AlphaFoldDB" id="A0A183AH64"/>
<evidence type="ECO:0000256" key="1">
    <source>
        <dbReference type="ARBA" id="ARBA00022737"/>
    </source>
</evidence>